<organism evidence="3 4">
    <name type="scientific">Xenorhabdus cabanillasii JM26</name>
    <dbReference type="NCBI Taxonomy" id="1427517"/>
    <lineage>
        <taxon>Bacteria</taxon>
        <taxon>Pseudomonadati</taxon>
        <taxon>Pseudomonadota</taxon>
        <taxon>Gammaproteobacteria</taxon>
        <taxon>Enterobacterales</taxon>
        <taxon>Morganellaceae</taxon>
        <taxon>Xenorhabdus</taxon>
    </lineage>
</organism>
<dbReference type="InterPro" id="IPR011010">
    <property type="entry name" value="DNA_brk_join_enz"/>
</dbReference>
<dbReference type="GO" id="GO:0015074">
    <property type="term" value="P:DNA integration"/>
    <property type="evidence" value="ECO:0007669"/>
    <property type="project" value="UniProtKB-KW"/>
</dbReference>
<protein>
    <submittedName>
        <fullName evidence="3">Integrase (Bacteriophage integrase)</fullName>
    </submittedName>
</protein>
<dbReference type="Proteomes" id="UP000019197">
    <property type="component" value="Unassembled WGS sequence"/>
</dbReference>
<accession>W1J6P8</accession>
<evidence type="ECO:0000313" key="3">
    <source>
        <dbReference type="EMBL" id="CDL85160.1"/>
    </source>
</evidence>
<dbReference type="EMBL" id="CBXE010000133">
    <property type="protein sequence ID" value="CDL85160.1"/>
    <property type="molecule type" value="Genomic_DNA"/>
</dbReference>
<proteinExistence type="inferred from homology"/>
<dbReference type="AlphaFoldDB" id="W1J6P8"/>
<reference evidence="3 4" key="1">
    <citation type="submission" date="2013-11" db="EMBL/GenBank/DDBJ databases">
        <title>Draft genome sequence and annotation of the entomopathogenic bacterium, Xenorhabdus cabanillasi strain JM26.</title>
        <authorList>
            <person name="Gualtieri M."/>
            <person name="Ogier J.C."/>
            <person name="Pages S."/>
            <person name="Givaudan A."/>
            <person name="Gaudriault S."/>
        </authorList>
    </citation>
    <scope>NUCLEOTIDE SEQUENCE [LARGE SCALE GENOMIC DNA]</scope>
    <source>
        <strain evidence="3 4">JM26</strain>
    </source>
</reference>
<dbReference type="PROSITE" id="PS00018">
    <property type="entry name" value="EF_HAND_1"/>
    <property type="match status" value="1"/>
</dbReference>
<dbReference type="PANTHER" id="PTHR30629:SF9">
    <property type="entry name" value="PROTEIN INTB-RELATED"/>
    <property type="match status" value="1"/>
</dbReference>
<gene>
    <name evidence="3" type="ORF">XCR1_2180001</name>
</gene>
<evidence type="ECO:0000256" key="2">
    <source>
        <dbReference type="ARBA" id="ARBA00022908"/>
    </source>
</evidence>
<sequence>MFPNNHDSMKVMSENTVNNALRVMGYDTQTEVCGHGFRTMARGAMGESGLWNDDAIERQLSHMERKKVRAAYIHTSKHLEERRLMVQWWADYLDANREGYITPYDFAKPLRARKNR</sequence>
<dbReference type="SUPFAM" id="SSF56349">
    <property type="entry name" value="DNA breaking-rejoining enzymes"/>
    <property type="match status" value="1"/>
</dbReference>
<dbReference type="InterPro" id="IPR050808">
    <property type="entry name" value="Phage_Integrase"/>
</dbReference>
<dbReference type="GO" id="GO:0003677">
    <property type="term" value="F:DNA binding"/>
    <property type="evidence" value="ECO:0007669"/>
    <property type="project" value="InterPro"/>
</dbReference>
<comment type="similarity">
    <text evidence="1">Belongs to the 'phage' integrase family.</text>
</comment>
<keyword evidence="2" id="KW-0229">DNA integration</keyword>
<name>W1J6P8_9GAMM</name>
<evidence type="ECO:0000313" key="4">
    <source>
        <dbReference type="Proteomes" id="UP000019197"/>
    </source>
</evidence>
<dbReference type="PANTHER" id="PTHR30629">
    <property type="entry name" value="PROPHAGE INTEGRASE"/>
    <property type="match status" value="1"/>
</dbReference>
<comment type="caution">
    <text evidence="3">The sequence shown here is derived from an EMBL/GenBank/DDBJ whole genome shotgun (WGS) entry which is preliminary data.</text>
</comment>
<dbReference type="InterPro" id="IPR018247">
    <property type="entry name" value="EF_Hand_1_Ca_BS"/>
</dbReference>
<evidence type="ECO:0000256" key="1">
    <source>
        <dbReference type="ARBA" id="ARBA00008857"/>
    </source>
</evidence>